<accession>A0ABT7QTJ7</accession>
<proteinExistence type="predicted"/>
<gene>
    <name evidence="3" type="ORF">PF327_09385</name>
</gene>
<dbReference type="EMBL" id="JAQIBC010000008">
    <property type="protein sequence ID" value="MDM5264407.1"/>
    <property type="molecule type" value="Genomic_DNA"/>
</dbReference>
<dbReference type="RefSeq" id="WP_289402313.1">
    <property type="nucleotide sequence ID" value="NZ_JAQIBC010000008.1"/>
</dbReference>
<dbReference type="Pfam" id="PF09851">
    <property type="entry name" value="SHOCT"/>
    <property type="match status" value="1"/>
</dbReference>
<dbReference type="InterPro" id="IPR018649">
    <property type="entry name" value="SHOCT"/>
</dbReference>
<keyword evidence="4" id="KW-1185">Reference proteome</keyword>
<keyword evidence="1" id="KW-0472">Membrane</keyword>
<sequence>MIADQPCMWHGGGMWFFPMLMFIILIIVFFVLAGRGRGGCRLPWWGPEGYYKKGEETDSALEILKKRYANGEITKEEFEQMKKDILS</sequence>
<dbReference type="InterPro" id="IPR033788">
    <property type="entry name" value="VbhA-like"/>
</dbReference>
<name>A0ABT7QTJ7_9BACT</name>
<protein>
    <submittedName>
        <fullName evidence="3">SHOCT domain-containing protein</fullName>
    </submittedName>
</protein>
<comment type="caution">
    <text evidence="3">The sequence shown here is derived from an EMBL/GenBank/DDBJ whole genome shotgun (WGS) entry which is preliminary data.</text>
</comment>
<organism evidence="3 4">
    <name type="scientific">Sulfurovum xiamenensis</name>
    <dbReference type="NCBI Taxonomy" id="3019066"/>
    <lineage>
        <taxon>Bacteria</taxon>
        <taxon>Pseudomonadati</taxon>
        <taxon>Campylobacterota</taxon>
        <taxon>Epsilonproteobacteria</taxon>
        <taxon>Campylobacterales</taxon>
        <taxon>Sulfurovaceae</taxon>
        <taxon>Sulfurovum</taxon>
    </lineage>
</organism>
<reference evidence="3" key="1">
    <citation type="submission" date="2023-01" db="EMBL/GenBank/DDBJ databases">
        <title>Sulfurovum sp. XTW-4 genome assembly.</title>
        <authorList>
            <person name="Wang J."/>
        </authorList>
    </citation>
    <scope>NUCLEOTIDE SEQUENCE</scope>
    <source>
        <strain evidence="3">XTW-4</strain>
    </source>
</reference>
<evidence type="ECO:0000313" key="3">
    <source>
        <dbReference type="EMBL" id="MDM5264407.1"/>
    </source>
</evidence>
<feature type="transmembrane region" description="Helical" evidence="1">
    <location>
        <begin position="12"/>
        <end position="33"/>
    </location>
</feature>
<dbReference type="Proteomes" id="UP001169066">
    <property type="component" value="Unassembled WGS sequence"/>
</dbReference>
<keyword evidence="1" id="KW-1133">Transmembrane helix</keyword>
<feature type="domain" description="SHOCT" evidence="2">
    <location>
        <begin position="59"/>
        <end position="86"/>
    </location>
</feature>
<evidence type="ECO:0000256" key="1">
    <source>
        <dbReference type="SAM" id="Phobius"/>
    </source>
</evidence>
<keyword evidence="1" id="KW-0812">Transmembrane</keyword>
<dbReference type="CDD" id="cd11586">
    <property type="entry name" value="VbhA_like"/>
    <property type="match status" value="1"/>
</dbReference>
<evidence type="ECO:0000313" key="4">
    <source>
        <dbReference type="Proteomes" id="UP001169066"/>
    </source>
</evidence>
<evidence type="ECO:0000259" key="2">
    <source>
        <dbReference type="Pfam" id="PF09851"/>
    </source>
</evidence>